<name>A0A1M5EBW3_9FLAO</name>
<keyword evidence="3" id="KW-1185">Reference proteome</keyword>
<dbReference type="RefSeq" id="WP_072987231.1">
    <property type="nucleotide sequence ID" value="NZ_FQWE01000001.1"/>
</dbReference>
<feature type="region of interest" description="Disordered" evidence="1">
    <location>
        <begin position="290"/>
        <end position="415"/>
    </location>
</feature>
<evidence type="ECO:0000313" key="2">
    <source>
        <dbReference type="EMBL" id="SHF76739.1"/>
    </source>
</evidence>
<feature type="compositionally biased region" description="Basic and acidic residues" evidence="1">
    <location>
        <begin position="316"/>
        <end position="340"/>
    </location>
</feature>
<feature type="compositionally biased region" description="Polar residues" evidence="1">
    <location>
        <begin position="291"/>
        <end position="301"/>
    </location>
</feature>
<proteinExistence type="predicted"/>
<protein>
    <recommendedName>
        <fullName evidence="4">Protein phosphatase 2C</fullName>
    </recommendedName>
</protein>
<evidence type="ECO:0008006" key="4">
    <source>
        <dbReference type="Google" id="ProtNLM"/>
    </source>
</evidence>
<dbReference type="AlphaFoldDB" id="A0A1M5EBW3"/>
<dbReference type="OrthoDB" id="5380902at2"/>
<feature type="compositionally biased region" description="Basic and acidic residues" evidence="1">
    <location>
        <begin position="374"/>
        <end position="401"/>
    </location>
</feature>
<gene>
    <name evidence="2" type="ORF">SAMN05444396_101289</name>
</gene>
<feature type="compositionally biased region" description="Polar residues" evidence="1">
    <location>
        <begin position="405"/>
        <end position="415"/>
    </location>
</feature>
<evidence type="ECO:0000256" key="1">
    <source>
        <dbReference type="SAM" id="MobiDB-lite"/>
    </source>
</evidence>
<dbReference type="EMBL" id="FQWE01000001">
    <property type="protein sequence ID" value="SHF76739.1"/>
    <property type="molecule type" value="Genomic_DNA"/>
</dbReference>
<evidence type="ECO:0000313" key="3">
    <source>
        <dbReference type="Proteomes" id="UP000184036"/>
    </source>
</evidence>
<dbReference type="STRING" id="271157.SAMN05444396_101289"/>
<dbReference type="Proteomes" id="UP000184036">
    <property type="component" value="Unassembled WGS sequence"/>
</dbReference>
<feature type="compositionally biased region" description="Basic and acidic residues" evidence="1">
    <location>
        <begin position="348"/>
        <end position="365"/>
    </location>
</feature>
<organism evidence="2 3">
    <name type="scientific">Flavobacterium segetis</name>
    <dbReference type="NCBI Taxonomy" id="271157"/>
    <lineage>
        <taxon>Bacteria</taxon>
        <taxon>Pseudomonadati</taxon>
        <taxon>Bacteroidota</taxon>
        <taxon>Flavobacteriia</taxon>
        <taxon>Flavobacteriales</taxon>
        <taxon>Flavobacteriaceae</taxon>
        <taxon>Flavobacterium</taxon>
    </lineage>
</organism>
<reference evidence="3" key="1">
    <citation type="submission" date="2016-11" db="EMBL/GenBank/DDBJ databases">
        <authorList>
            <person name="Varghese N."/>
            <person name="Submissions S."/>
        </authorList>
    </citation>
    <scope>NUCLEOTIDE SEQUENCE [LARGE SCALE GENOMIC DNA]</scope>
    <source>
        <strain evidence="3">DSM 19741</strain>
    </source>
</reference>
<sequence length="415" mass="48290">MQISIKGYITAKQSELFFDCADRYAYNKSQNKFAISDGVSKSFFPKIWADVLVNKWVNSKDFDEDQFIIDCQKNWLEQVTEIVNKPDAKWFTKNAFNRKESGLATFVGLRFYKKKKEWFWKAETLGDSFLFFVPKKIEDFSKECIVLSSKKEPIVFDNFPDYLSSLGDNHKGEKQIMESHLTSGTFYLMTDALAEWFLNEKENAISKISVWQNQKDFERFVDEERHNEKLGNDDTAFLSIKIEEDKKDQLIYVSEDVSNINELVKVQLKEIEFVEKAKEKELILKQENSDSEISIEQTQQIEPIENTLSEDEETEIEKPKKGIIEKGKELLFGKKGKEQSAEQVEIQTDEKIAATEEHHEEKEPSAEGEENNSEIEKSENLEKYKSQESEPNSKVEPEPHAKTPNKLSQNITDKF</sequence>
<accession>A0A1M5EBW3</accession>